<protein>
    <submittedName>
        <fullName evidence="1">Uncharacterized protein</fullName>
    </submittedName>
</protein>
<sequence>MKSSGRGRDGRDPSRPPPQQRPDGGPPATPSCSQYELAWSSCVLRRKSPRGSNRWCSARSPVPLAGNPPATAVAGPQGRGRKRSSL</sequence>
<comment type="caution">
    <text evidence="1">The sequence shown here is derived from an EMBL/GenBank/DDBJ whole genome shotgun (WGS) entry which is preliminary data.</text>
</comment>
<proteinExistence type="predicted"/>
<dbReference type="EMBL" id="CM023484">
    <property type="protein sequence ID" value="KAH6932122.1"/>
    <property type="molecule type" value="Genomic_DNA"/>
</dbReference>
<reference evidence="1" key="1">
    <citation type="submission" date="2020-05" db="EMBL/GenBank/DDBJ databases">
        <title>Large-scale comparative analyses of tick genomes elucidate their genetic diversity and vector capacities.</title>
        <authorList>
            <person name="Jia N."/>
            <person name="Wang J."/>
            <person name="Shi W."/>
            <person name="Du L."/>
            <person name="Sun Y."/>
            <person name="Zhan W."/>
            <person name="Jiang J."/>
            <person name="Wang Q."/>
            <person name="Zhang B."/>
            <person name="Ji P."/>
            <person name="Sakyi L.B."/>
            <person name="Cui X."/>
            <person name="Yuan T."/>
            <person name="Jiang B."/>
            <person name="Yang W."/>
            <person name="Lam T.T.-Y."/>
            <person name="Chang Q."/>
            <person name="Ding S."/>
            <person name="Wang X."/>
            <person name="Zhu J."/>
            <person name="Ruan X."/>
            <person name="Zhao L."/>
            <person name="Wei J."/>
            <person name="Que T."/>
            <person name="Du C."/>
            <person name="Cheng J."/>
            <person name="Dai P."/>
            <person name="Han X."/>
            <person name="Huang E."/>
            <person name="Gao Y."/>
            <person name="Liu J."/>
            <person name="Shao H."/>
            <person name="Ye R."/>
            <person name="Li L."/>
            <person name="Wei W."/>
            <person name="Wang X."/>
            <person name="Wang C."/>
            <person name="Yang T."/>
            <person name="Huo Q."/>
            <person name="Li W."/>
            <person name="Guo W."/>
            <person name="Chen H."/>
            <person name="Zhou L."/>
            <person name="Ni X."/>
            <person name="Tian J."/>
            <person name="Zhou Y."/>
            <person name="Sheng Y."/>
            <person name="Liu T."/>
            <person name="Pan Y."/>
            <person name="Xia L."/>
            <person name="Li J."/>
            <person name="Zhao F."/>
            <person name="Cao W."/>
        </authorList>
    </citation>
    <scope>NUCLEOTIDE SEQUENCE</scope>
    <source>
        <tissue evidence="1">Larvae</tissue>
    </source>
</reference>
<keyword evidence="2" id="KW-1185">Reference proteome</keyword>
<name>A0ACB7SG46_HYAAI</name>
<evidence type="ECO:0000313" key="1">
    <source>
        <dbReference type="EMBL" id="KAH6932122.1"/>
    </source>
</evidence>
<dbReference type="Proteomes" id="UP000821845">
    <property type="component" value="Chromosome 4"/>
</dbReference>
<gene>
    <name evidence="1" type="ORF">HPB50_002884</name>
</gene>
<evidence type="ECO:0000313" key="2">
    <source>
        <dbReference type="Proteomes" id="UP000821845"/>
    </source>
</evidence>
<organism evidence="1 2">
    <name type="scientific">Hyalomma asiaticum</name>
    <name type="common">Tick</name>
    <dbReference type="NCBI Taxonomy" id="266040"/>
    <lineage>
        <taxon>Eukaryota</taxon>
        <taxon>Metazoa</taxon>
        <taxon>Ecdysozoa</taxon>
        <taxon>Arthropoda</taxon>
        <taxon>Chelicerata</taxon>
        <taxon>Arachnida</taxon>
        <taxon>Acari</taxon>
        <taxon>Parasitiformes</taxon>
        <taxon>Ixodida</taxon>
        <taxon>Ixodoidea</taxon>
        <taxon>Ixodidae</taxon>
        <taxon>Hyalomminae</taxon>
        <taxon>Hyalomma</taxon>
    </lineage>
</organism>
<accession>A0ACB7SG46</accession>